<evidence type="ECO:0000256" key="1">
    <source>
        <dbReference type="PROSITE-ProRule" id="PRU01005"/>
    </source>
</evidence>
<evidence type="ECO:0000313" key="3">
    <source>
        <dbReference type="Proteomes" id="UP000887569"/>
    </source>
</evidence>
<comment type="caution">
    <text evidence="1">Lacks conserved residue(s) required for the propagation of feature annotation.</text>
</comment>
<evidence type="ECO:0000313" key="4">
    <source>
        <dbReference type="WBParaSite" id="PgR007_g172_t01"/>
    </source>
</evidence>
<feature type="domain" description="ShKT" evidence="2">
    <location>
        <begin position="16"/>
        <end position="51"/>
    </location>
</feature>
<dbReference type="SMART" id="SM00254">
    <property type="entry name" value="ShKT"/>
    <property type="match status" value="1"/>
</dbReference>
<dbReference type="AlphaFoldDB" id="A0A915AGU4"/>
<evidence type="ECO:0000259" key="2">
    <source>
        <dbReference type="PROSITE" id="PS51670"/>
    </source>
</evidence>
<keyword evidence="3" id="KW-1185">Reference proteome</keyword>
<sequence>AACRTCRPAYNTSNECADRHISCQQWTADGQCSGNSSQFLQENCRSSCGFCRTSKAANCRRNLSVNIF</sequence>
<protein>
    <submittedName>
        <fullName evidence="4">ShKT domain-containing protein</fullName>
    </submittedName>
</protein>
<reference evidence="4" key="1">
    <citation type="submission" date="2022-11" db="UniProtKB">
        <authorList>
            <consortium name="WormBaseParasite"/>
        </authorList>
    </citation>
    <scope>IDENTIFICATION</scope>
</reference>
<dbReference type="WBParaSite" id="PgR007_g172_t01">
    <property type="protein sequence ID" value="PgR007_g172_t01"/>
    <property type="gene ID" value="PgR007_g172"/>
</dbReference>
<name>A0A915AGU4_PARUN</name>
<dbReference type="Gene3D" id="1.10.10.1940">
    <property type="match status" value="1"/>
</dbReference>
<dbReference type="InterPro" id="IPR003582">
    <property type="entry name" value="ShKT_dom"/>
</dbReference>
<dbReference type="PROSITE" id="PS51670">
    <property type="entry name" value="SHKT"/>
    <property type="match status" value="1"/>
</dbReference>
<dbReference type="Pfam" id="PF01549">
    <property type="entry name" value="ShK"/>
    <property type="match status" value="1"/>
</dbReference>
<proteinExistence type="predicted"/>
<organism evidence="3 4">
    <name type="scientific">Parascaris univalens</name>
    <name type="common">Nematode worm</name>
    <dbReference type="NCBI Taxonomy" id="6257"/>
    <lineage>
        <taxon>Eukaryota</taxon>
        <taxon>Metazoa</taxon>
        <taxon>Ecdysozoa</taxon>
        <taxon>Nematoda</taxon>
        <taxon>Chromadorea</taxon>
        <taxon>Rhabditida</taxon>
        <taxon>Spirurina</taxon>
        <taxon>Ascaridomorpha</taxon>
        <taxon>Ascaridoidea</taxon>
        <taxon>Ascarididae</taxon>
        <taxon>Parascaris</taxon>
    </lineage>
</organism>
<accession>A0A915AGU4</accession>
<dbReference type="Proteomes" id="UP000887569">
    <property type="component" value="Unplaced"/>
</dbReference>